<dbReference type="AlphaFoldDB" id="A0A0C3E0F6"/>
<reference evidence="2" key="2">
    <citation type="submission" date="2015-01" db="EMBL/GenBank/DDBJ databases">
        <title>Evolutionary Origins and Diversification of the Mycorrhizal Mutualists.</title>
        <authorList>
            <consortium name="DOE Joint Genome Institute"/>
            <consortium name="Mycorrhizal Genomics Consortium"/>
            <person name="Kohler A."/>
            <person name="Kuo A."/>
            <person name="Nagy L.G."/>
            <person name="Floudas D."/>
            <person name="Copeland A."/>
            <person name="Barry K.W."/>
            <person name="Cichocki N."/>
            <person name="Veneault-Fourrey C."/>
            <person name="LaButti K."/>
            <person name="Lindquist E.A."/>
            <person name="Lipzen A."/>
            <person name="Lundell T."/>
            <person name="Morin E."/>
            <person name="Murat C."/>
            <person name="Riley R."/>
            <person name="Ohm R."/>
            <person name="Sun H."/>
            <person name="Tunlid A."/>
            <person name="Henrissat B."/>
            <person name="Grigoriev I.V."/>
            <person name="Hibbett D.S."/>
            <person name="Martin F."/>
        </authorList>
    </citation>
    <scope>NUCLEOTIDE SEQUENCE [LARGE SCALE GENOMIC DNA]</scope>
    <source>
        <strain evidence="2">Zn</strain>
    </source>
</reference>
<name>A0A0C3E0F6_OIDMZ</name>
<protein>
    <submittedName>
        <fullName evidence="1">Uncharacterized protein</fullName>
    </submittedName>
</protein>
<dbReference type="Proteomes" id="UP000054321">
    <property type="component" value="Unassembled WGS sequence"/>
</dbReference>
<evidence type="ECO:0000313" key="2">
    <source>
        <dbReference type="Proteomes" id="UP000054321"/>
    </source>
</evidence>
<proteinExistence type="predicted"/>
<reference evidence="1 2" key="1">
    <citation type="submission" date="2014-04" db="EMBL/GenBank/DDBJ databases">
        <authorList>
            <consortium name="DOE Joint Genome Institute"/>
            <person name="Kuo A."/>
            <person name="Martino E."/>
            <person name="Perotto S."/>
            <person name="Kohler A."/>
            <person name="Nagy L.G."/>
            <person name="Floudas D."/>
            <person name="Copeland A."/>
            <person name="Barry K.W."/>
            <person name="Cichocki N."/>
            <person name="Veneault-Fourrey C."/>
            <person name="LaButti K."/>
            <person name="Lindquist E.A."/>
            <person name="Lipzen A."/>
            <person name="Lundell T."/>
            <person name="Morin E."/>
            <person name="Murat C."/>
            <person name="Sun H."/>
            <person name="Tunlid A."/>
            <person name="Henrissat B."/>
            <person name="Grigoriev I.V."/>
            <person name="Hibbett D.S."/>
            <person name="Martin F."/>
            <person name="Nordberg H.P."/>
            <person name="Cantor M.N."/>
            <person name="Hua S.X."/>
        </authorList>
    </citation>
    <scope>NUCLEOTIDE SEQUENCE [LARGE SCALE GENOMIC DNA]</scope>
    <source>
        <strain evidence="1 2">Zn</strain>
    </source>
</reference>
<dbReference type="HOGENOM" id="CLU_082473_2_0_1"/>
<accession>A0A0C3E0F6</accession>
<gene>
    <name evidence="1" type="ORF">OIDMADRAFT_37184</name>
</gene>
<evidence type="ECO:0000313" key="1">
    <source>
        <dbReference type="EMBL" id="KIN07798.1"/>
    </source>
</evidence>
<keyword evidence="2" id="KW-1185">Reference proteome</keyword>
<dbReference type="OrthoDB" id="5422293at2759"/>
<dbReference type="InParanoid" id="A0A0C3E0F6"/>
<dbReference type="EMBL" id="KN832870">
    <property type="protein sequence ID" value="KIN07798.1"/>
    <property type="molecule type" value="Genomic_DNA"/>
</dbReference>
<sequence>MTLLTAFLAAACDYLSRLGTPLHLRGTITRLRHSHKRPYLALLRLFIPFPSWSFPLPEPVPPYQIVENCIWESQDTPLRSLYRLYKIFMTREYAFLGLKTEYFWHQSGRKLGLGIQRKGPAIERKYRRDLYLLFIPKVLPSWTENILPIKADMLRNLPPTIVCKGDLILEANRSSKVFAKRNIVTNVG</sequence>
<organism evidence="1 2">
    <name type="scientific">Oidiodendron maius (strain Zn)</name>
    <dbReference type="NCBI Taxonomy" id="913774"/>
    <lineage>
        <taxon>Eukaryota</taxon>
        <taxon>Fungi</taxon>
        <taxon>Dikarya</taxon>
        <taxon>Ascomycota</taxon>
        <taxon>Pezizomycotina</taxon>
        <taxon>Leotiomycetes</taxon>
        <taxon>Leotiomycetes incertae sedis</taxon>
        <taxon>Myxotrichaceae</taxon>
        <taxon>Oidiodendron</taxon>
    </lineage>
</organism>